<keyword evidence="5 7" id="KW-0460">Magnesium</keyword>
<evidence type="ECO:0000256" key="4">
    <source>
        <dbReference type="ARBA" id="ARBA00022723"/>
    </source>
</evidence>
<keyword evidence="13" id="KW-1185">Reference proteome</keyword>
<keyword evidence="4 7" id="KW-0479">Metal-binding</keyword>
<dbReference type="PANTHER" id="PTHR42946">
    <property type="entry name" value="PHOSPHOHEXOSE MUTASE"/>
    <property type="match status" value="1"/>
</dbReference>
<dbReference type="AlphaFoldDB" id="A0A4R5UAP3"/>
<keyword evidence="6" id="KW-0413">Isomerase</keyword>
<dbReference type="PROSITE" id="PS00710">
    <property type="entry name" value="PGM_PMM"/>
    <property type="match status" value="1"/>
</dbReference>
<evidence type="ECO:0000259" key="10">
    <source>
        <dbReference type="Pfam" id="PF02879"/>
    </source>
</evidence>
<dbReference type="InterPro" id="IPR005843">
    <property type="entry name" value="A-D-PHexomutase_C"/>
</dbReference>
<dbReference type="Pfam" id="PF02878">
    <property type="entry name" value="PGM_PMM_I"/>
    <property type="match status" value="1"/>
</dbReference>
<dbReference type="InterPro" id="IPR036900">
    <property type="entry name" value="A-D-PHexomutase_C_sf"/>
</dbReference>
<keyword evidence="3" id="KW-0597">Phosphoprotein</keyword>
<evidence type="ECO:0000256" key="5">
    <source>
        <dbReference type="ARBA" id="ARBA00022842"/>
    </source>
</evidence>
<evidence type="ECO:0000256" key="7">
    <source>
        <dbReference type="RuleBase" id="RU004326"/>
    </source>
</evidence>
<dbReference type="Pfam" id="PF02880">
    <property type="entry name" value="PGM_PMM_III"/>
    <property type="match status" value="1"/>
</dbReference>
<dbReference type="GO" id="GO:0004615">
    <property type="term" value="F:phosphomannomutase activity"/>
    <property type="evidence" value="ECO:0007669"/>
    <property type="project" value="TreeGrafter"/>
</dbReference>
<organism evidence="12 13">
    <name type="scientific">Rhizobium deserti</name>
    <dbReference type="NCBI Taxonomy" id="2547961"/>
    <lineage>
        <taxon>Bacteria</taxon>
        <taxon>Pseudomonadati</taxon>
        <taxon>Pseudomonadota</taxon>
        <taxon>Alphaproteobacteria</taxon>
        <taxon>Hyphomicrobiales</taxon>
        <taxon>Rhizobiaceae</taxon>
        <taxon>Rhizobium/Agrobacterium group</taxon>
        <taxon>Rhizobium</taxon>
    </lineage>
</organism>
<dbReference type="InterPro" id="IPR005844">
    <property type="entry name" value="A-D-PHexomutase_a/b/a-I"/>
</dbReference>
<feature type="domain" description="Alpha-D-phosphohexomutase alpha/beta/alpha" evidence="10">
    <location>
        <begin position="169"/>
        <end position="251"/>
    </location>
</feature>
<dbReference type="GO" id="GO:0000287">
    <property type="term" value="F:magnesium ion binding"/>
    <property type="evidence" value="ECO:0007669"/>
    <property type="project" value="InterPro"/>
</dbReference>
<comment type="similarity">
    <text evidence="2 7">Belongs to the phosphohexose mutase family.</text>
</comment>
<proteinExistence type="inferred from homology"/>
<comment type="cofactor">
    <cofactor evidence="1">
        <name>Mg(2+)</name>
        <dbReference type="ChEBI" id="CHEBI:18420"/>
    </cofactor>
</comment>
<dbReference type="InterPro" id="IPR050060">
    <property type="entry name" value="Phosphoglucosamine_mutase"/>
</dbReference>
<reference evidence="12 13" key="1">
    <citation type="submission" date="2019-03" db="EMBL/GenBank/DDBJ databases">
        <title>Rhizobium sp. nov., an bacterium isolated from biocrust in Mu Us Desert.</title>
        <authorList>
            <person name="Lixiong L."/>
        </authorList>
    </citation>
    <scope>NUCLEOTIDE SEQUENCE [LARGE SCALE GENOMIC DNA]</scope>
    <source>
        <strain evidence="12 13">SPY-1</strain>
    </source>
</reference>
<feature type="domain" description="Alpha-D-phosphohexomutase C-terminal" evidence="8">
    <location>
        <begin position="411"/>
        <end position="461"/>
    </location>
</feature>
<name>A0A4R5UAP3_9HYPH</name>
<accession>A0A4R5UAP3</accession>
<dbReference type="Pfam" id="PF00408">
    <property type="entry name" value="PGM_PMM_IV"/>
    <property type="match status" value="1"/>
</dbReference>
<dbReference type="Pfam" id="PF02879">
    <property type="entry name" value="PGM_PMM_II"/>
    <property type="match status" value="1"/>
</dbReference>
<evidence type="ECO:0000256" key="3">
    <source>
        <dbReference type="ARBA" id="ARBA00022553"/>
    </source>
</evidence>
<dbReference type="RefSeq" id="WP_133317892.1">
    <property type="nucleotide sequence ID" value="NZ_SMTL01000006.1"/>
</dbReference>
<dbReference type="GO" id="GO:0005975">
    <property type="term" value="P:carbohydrate metabolic process"/>
    <property type="evidence" value="ECO:0007669"/>
    <property type="project" value="InterPro"/>
</dbReference>
<evidence type="ECO:0000256" key="2">
    <source>
        <dbReference type="ARBA" id="ARBA00010231"/>
    </source>
</evidence>
<dbReference type="Proteomes" id="UP000295238">
    <property type="component" value="Unassembled WGS sequence"/>
</dbReference>
<dbReference type="InterPro" id="IPR016055">
    <property type="entry name" value="A-D-PHexomutase_a/b/a-I/II/III"/>
</dbReference>
<dbReference type="InterPro" id="IPR005846">
    <property type="entry name" value="A-D-PHexomutase_a/b/a-III"/>
</dbReference>
<feature type="domain" description="Alpha-D-phosphohexomutase alpha/beta/alpha" evidence="9">
    <location>
        <begin position="2"/>
        <end position="130"/>
    </location>
</feature>
<comment type="caution">
    <text evidence="12">The sequence shown here is derived from an EMBL/GenBank/DDBJ whole genome shotgun (WGS) entry which is preliminary data.</text>
</comment>
<dbReference type="PANTHER" id="PTHR42946:SF1">
    <property type="entry name" value="PHOSPHOGLUCOMUTASE (ALPHA-D-GLUCOSE-1,6-BISPHOSPHATE-DEPENDENT)"/>
    <property type="match status" value="1"/>
</dbReference>
<gene>
    <name evidence="12" type="ORF">E2F50_18820</name>
</gene>
<dbReference type="CDD" id="cd03088">
    <property type="entry name" value="ManB"/>
    <property type="match status" value="1"/>
</dbReference>
<feature type="domain" description="Alpha-D-phosphohexomutase alpha/beta/alpha" evidence="11">
    <location>
        <begin position="257"/>
        <end position="368"/>
    </location>
</feature>
<evidence type="ECO:0000313" key="13">
    <source>
        <dbReference type="Proteomes" id="UP000295238"/>
    </source>
</evidence>
<evidence type="ECO:0000259" key="11">
    <source>
        <dbReference type="Pfam" id="PF02880"/>
    </source>
</evidence>
<dbReference type="Gene3D" id="3.40.120.10">
    <property type="entry name" value="Alpha-D-Glucose-1,6-Bisphosphate, subunit A, domain 3"/>
    <property type="match status" value="3"/>
</dbReference>
<evidence type="ECO:0000256" key="1">
    <source>
        <dbReference type="ARBA" id="ARBA00001946"/>
    </source>
</evidence>
<evidence type="ECO:0000313" key="12">
    <source>
        <dbReference type="EMBL" id="TDK31891.1"/>
    </source>
</evidence>
<dbReference type="InterPro" id="IPR016066">
    <property type="entry name" value="A-D-PHexomutase_CS"/>
</dbReference>
<dbReference type="InterPro" id="IPR005845">
    <property type="entry name" value="A-D-PHexomutase_a/b/a-II"/>
</dbReference>
<dbReference type="SUPFAM" id="SSF55957">
    <property type="entry name" value="Phosphoglucomutase, C-terminal domain"/>
    <property type="match status" value="1"/>
</dbReference>
<evidence type="ECO:0000256" key="6">
    <source>
        <dbReference type="ARBA" id="ARBA00023235"/>
    </source>
</evidence>
<evidence type="ECO:0000259" key="9">
    <source>
        <dbReference type="Pfam" id="PF02878"/>
    </source>
</evidence>
<dbReference type="OrthoDB" id="9803322at2"/>
<dbReference type="Gene3D" id="3.30.310.50">
    <property type="entry name" value="Alpha-D-phosphohexomutase, C-terminal domain"/>
    <property type="match status" value="1"/>
</dbReference>
<dbReference type="EMBL" id="SMTL01000006">
    <property type="protein sequence ID" value="TDK31891.1"/>
    <property type="molecule type" value="Genomic_DNA"/>
</dbReference>
<evidence type="ECO:0000259" key="8">
    <source>
        <dbReference type="Pfam" id="PF00408"/>
    </source>
</evidence>
<dbReference type="SUPFAM" id="SSF53738">
    <property type="entry name" value="Phosphoglucomutase, first 3 domains"/>
    <property type="match status" value="3"/>
</dbReference>
<protein>
    <submittedName>
        <fullName evidence="12">Phosphomannomutase</fullName>
    </submittedName>
</protein>
<sequence>MQFGTSGLRGLVVDLEGPTSAIYAQAFAQHLIDTGAARPGDTVLVGRDFRSSSPRIAATCIGVLERAGFKPMDCGAIPIPALALYGRSLGAASLMVTGSHIPDDRNGIKFYRPDGEIDKQDETGIAAIAAEFGAGSVEFAPGTAEDRSTQARALFFARNGSLLPPESLAGLKIGVYQHSSVARDMLVSVLEHFSAEVVALGRSEHFIPVDTEAVSAATVELLKGWATEHKLDAIVSADGDGDRPLVADETGEPLRGDLLGLIAAKFLGADALVTPVTSNSGIESAGEYSVIRTKVGSPYVIAGMQEALAAGYQKVVGFEANGGTLTGSTFSVVGGPFAPLPTRDSFLPALATLHLRAERLEPLSSVAASFRLASATADRLENFSVQTSAALITHLRASGDNLAGFLAPLGTLATTSDIDGLRVTLTDGRIVHLRPSGNAPEMRCYVEAGSEVQAKRLLTEALDLISTWAANNRL</sequence>